<sequence length="497" mass="55495">AAELDVEAPRVGEHQRHAARGVIGEIPQHVERVGSQRRGLVDEQAEGVGKCGEEWAMDGDISVNTGCGELINEYVGNIEVHAPGVYCVQQVYECCHSNCPGSPPYQEYPAVTGWGLGYEECVLPAAETLFGMSYDLELRTPLQVWTLAFIEGGPKVILNGDTITGAISAASGLVVDVTVNSGSWAEGDAAGTLSLRKHVPEFEAEDIRVSGLYVAAGTGPAVLEEITSCYRTEYIWDFFNEEVLHFCDGRKYCGGAYPWLNRECSPTWYFYQTPYISPETFGVPYSQSVLHHYYTKIYRKHTPIGIMDDIIHDRGHDNQVWNHCVPWAVVLYHTWCHEGDEGVKFEFEDVEIARYFPEHYDDDPLDFRDPSKFNFYTDNIMVQLHFMHRGYARVQRPVCVSTPGQGEVGDWDIFPGHPTRQSDVAVAVDFDGVSATRINPLTQERITALELKLEAMMDEAGEAAPQGGFTHADLVGSFPYDETITDFNVEVREVDPV</sequence>
<reference evidence="1" key="1">
    <citation type="journal article" date="2015" name="Nature">
        <title>Complex archaea that bridge the gap between prokaryotes and eukaryotes.</title>
        <authorList>
            <person name="Spang A."/>
            <person name="Saw J.H."/>
            <person name="Jorgensen S.L."/>
            <person name="Zaremba-Niedzwiedzka K."/>
            <person name="Martijn J."/>
            <person name="Lind A.E."/>
            <person name="van Eijk R."/>
            <person name="Schleper C."/>
            <person name="Guy L."/>
            <person name="Ettema T.J."/>
        </authorList>
    </citation>
    <scope>NUCLEOTIDE SEQUENCE</scope>
</reference>
<evidence type="ECO:0000313" key="1">
    <source>
        <dbReference type="EMBL" id="KKL58770.1"/>
    </source>
</evidence>
<organism evidence="1">
    <name type="scientific">marine sediment metagenome</name>
    <dbReference type="NCBI Taxonomy" id="412755"/>
    <lineage>
        <taxon>unclassified sequences</taxon>
        <taxon>metagenomes</taxon>
        <taxon>ecological metagenomes</taxon>
    </lineage>
</organism>
<name>A0A0F9FNC6_9ZZZZ</name>
<dbReference type="EMBL" id="LAZR01029706">
    <property type="protein sequence ID" value="KKL58770.1"/>
    <property type="molecule type" value="Genomic_DNA"/>
</dbReference>
<protein>
    <submittedName>
        <fullName evidence="1">Uncharacterized protein</fullName>
    </submittedName>
</protein>
<dbReference type="AlphaFoldDB" id="A0A0F9FNC6"/>
<gene>
    <name evidence="1" type="ORF">LCGC14_2222040</name>
</gene>
<accession>A0A0F9FNC6</accession>
<feature type="non-terminal residue" evidence="1">
    <location>
        <position position="1"/>
    </location>
</feature>
<comment type="caution">
    <text evidence="1">The sequence shown here is derived from an EMBL/GenBank/DDBJ whole genome shotgun (WGS) entry which is preliminary data.</text>
</comment>
<proteinExistence type="predicted"/>